<feature type="region of interest" description="Disordered" evidence="1">
    <location>
        <begin position="265"/>
        <end position="286"/>
    </location>
</feature>
<dbReference type="SMART" id="SM00315">
    <property type="entry name" value="RGS"/>
    <property type="match status" value="1"/>
</dbReference>
<dbReference type="AlphaFoldDB" id="A0AAV7ZJT5"/>
<feature type="compositionally biased region" description="Polar residues" evidence="1">
    <location>
        <begin position="274"/>
        <end position="286"/>
    </location>
</feature>
<dbReference type="Gene3D" id="1.10.167.10">
    <property type="entry name" value="Regulator of G-protein Signalling 4, domain 2"/>
    <property type="match status" value="1"/>
</dbReference>
<comment type="caution">
    <text evidence="3">The sequence shown here is derived from an EMBL/GenBank/DDBJ whole genome shotgun (WGS) entry which is preliminary data.</text>
</comment>
<dbReference type="PRINTS" id="PR01301">
    <property type="entry name" value="RGSPROTEIN"/>
</dbReference>
<dbReference type="EMBL" id="JANTQA010000029">
    <property type="protein sequence ID" value="KAJ3441116.1"/>
    <property type="molecule type" value="Genomic_DNA"/>
</dbReference>
<proteinExistence type="predicted"/>
<accession>A0AAV7ZJT5</accession>
<dbReference type="GO" id="GO:0045454">
    <property type="term" value="P:cell redox homeostasis"/>
    <property type="evidence" value="ECO:0007669"/>
    <property type="project" value="TreeGrafter"/>
</dbReference>
<dbReference type="Pfam" id="PF04784">
    <property type="entry name" value="DUF547"/>
    <property type="match status" value="1"/>
</dbReference>
<evidence type="ECO:0000256" key="1">
    <source>
        <dbReference type="SAM" id="MobiDB-lite"/>
    </source>
</evidence>
<evidence type="ECO:0000259" key="2">
    <source>
        <dbReference type="PROSITE" id="PS50132"/>
    </source>
</evidence>
<dbReference type="InterPro" id="IPR036305">
    <property type="entry name" value="RGS_sf"/>
</dbReference>
<feature type="domain" description="RGS" evidence="2">
    <location>
        <begin position="390"/>
        <end position="509"/>
    </location>
</feature>
<name>A0AAV7ZJT5_9EUKA</name>
<reference evidence="3" key="1">
    <citation type="submission" date="2022-08" db="EMBL/GenBank/DDBJ databases">
        <title>Novel sulphate-reducing endosymbionts in the free-living metamonad Anaeramoeba.</title>
        <authorList>
            <person name="Jerlstrom-Hultqvist J."/>
            <person name="Cepicka I."/>
            <person name="Gallot-Lavallee L."/>
            <person name="Salas-Leiva D."/>
            <person name="Curtis B.A."/>
            <person name="Zahonova K."/>
            <person name="Pipaliya S."/>
            <person name="Dacks J."/>
            <person name="Roger A.J."/>
        </authorList>
    </citation>
    <scope>NUCLEOTIDE SEQUENCE</scope>
    <source>
        <strain evidence="3">Busselton2</strain>
    </source>
</reference>
<evidence type="ECO:0000313" key="4">
    <source>
        <dbReference type="Proteomes" id="UP001146793"/>
    </source>
</evidence>
<dbReference type="CDD" id="cd07440">
    <property type="entry name" value="RGS"/>
    <property type="match status" value="1"/>
</dbReference>
<evidence type="ECO:0000313" key="3">
    <source>
        <dbReference type="EMBL" id="KAJ3441116.1"/>
    </source>
</evidence>
<dbReference type="InterPro" id="IPR044926">
    <property type="entry name" value="RGS_subdomain_2"/>
</dbReference>
<dbReference type="PANTHER" id="PTHR34386">
    <property type="entry name" value="GLUTAREDOXIN"/>
    <property type="match status" value="1"/>
</dbReference>
<dbReference type="InterPro" id="IPR006869">
    <property type="entry name" value="DUF547"/>
</dbReference>
<feature type="region of interest" description="Disordered" evidence="1">
    <location>
        <begin position="320"/>
        <end position="348"/>
    </location>
</feature>
<gene>
    <name evidence="3" type="ORF">M0812_13121</name>
</gene>
<dbReference type="PANTHER" id="PTHR34386:SF1">
    <property type="entry name" value="GLUTAREDOXIN-LIKE PROTEIN NRDH"/>
    <property type="match status" value="1"/>
</dbReference>
<dbReference type="GO" id="GO:0009055">
    <property type="term" value="F:electron transfer activity"/>
    <property type="evidence" value="ECO:0007669"/>
    <property type="project" value="TreeGrafter"/>
</dbReference>
<dbReference type="Pfam" id="PF00615">
    <property type="entry name" value="RGS"/>
    <property type="match status" value="1"/>
</dbReference>
<dbReference type="InterPro" id="IPR051548">
    <property type="entry name" value="Grx-like_ET"/>
</dbReference>
<dbReference type="Proteomes" id="UP001146793">
    <property type="component" value="Unassembled WGS sequence"/>
</dbReference>
<dbReference type="SUPFAM" id="SSF48097">
    <property type="entry name" value="Regulator of G-protein signaling, RGS"/>
    <property type="match status" value="1"/>
</dbReference>
<dbReference type="InterPro" id="IPR016137">
    <property type="entry name" value="RGS"/>
</dbReference>
<sequence length="815" mass="95717">MTYLISSAPPESVAPDRFGSVTLSVVQGKVSNMFEQINNSLNTCDLVRKSKKTNSALKKLVSKIKEYESISKQLVNIYIQKRQIKDTFMFSNKIQTNFEKGSNSKTTEMAKDPKNQKKIRKLQKKIKEHQDAIAEIENKQYDDNKNKRIETIQTNLRNGVNANNRVREYLNRRKNENSEAQEQISHIRRIRKKNTVNTFVFKNKKEKISELQTVIKRKEFNLKKLTKIFETKSNVSNKERLETFKLQLESKKQESKRLQSELNELQENADKKYGSNTSEEGISSMSESDNLFVERVPSKKFMYSKSQLYSEDERWKEQELTELSNSSNEDTDKSKILNPPLDKQKSDLEGIDSGLESKIEKYSNNENNQEEDNENKVKKVKKIEEIDIKDTQTLLTIPAGVELFKEYLVQQMAQENLLFYLDVKKFTNTYHTNKNVYQTANKIYKTYIKNESIFEVNIDYKSRETLENLVTEKKISFNMFSHAQDIVFGHMDHNEFGPFKKSKIYKNLIQQLKTQSNFDYDVKTKKSIFVTKTNETKVLNTDFHFKGKAKNGVNLGEELMESIIFIFNSYYSISTKTIELNLITQSLAFNRFVSATTELQKLNVSSLTYYEKLGCFINIYNTLLFHISILYGLPSQTDEKKFHEDYKYNIGGYFFSLTDILNGVLRNNKDQRNNAYFKKDDPRREFCLKKKKFNPKIHFCLNSFNSSSIIIQTIYQRKIKKVISHINKVNLSKHIFLQKKKLFLPRIFRDYAIDFGNSKSNILQWIYKNLNMKNSKKKIHFNESTPIKFYKNTSNLTHFLLNKNSQMLKKFGDNN</sequence>
<dbReference type="PROSITE" id="PS50132">
    <property type="entry name" value="RGS"/>
    <property type="match status" value="1"/>
</dbReference>
<organism evidence="3 4">
    <name type="scientific">Anaeramoeba flamelloides</name>
    <dbReference type="NCBI Taxonomy" id="1746091"/>
    <lineage>
        <taxon>Eukaryota</taxon>
        <taxon>Metamonada</taxon>
        <taxon>Anaeramoebidae</taxon>
        <taxon>Anaeramoeba</taxon>
    </lineage>
</organism>
<protein>
    <recommendedName>
        <fullName evidence="2">RGS domain-containing protein</fullName>
    </recommendedName>
</protein>